<name>A0ABT4TEE4_9ACTN</name>
<reference evidence="3" key="1">
    <citation type="submission" date="2023-01" db="EMBL/GenBank/DDBJ databases">
        <title>Draft genome sequence of Nocardiopsis sp. LSu2-4 isolated from halophytes.</title>
        <authorList>
            <person name="Duangmal K."/>
            <person name="Chantavorakit T."/>
        </authorList>
    </citation>
    <scope>NUCLEOTIDE SEQUENCE</scope>
    <source>
        <strain evidence="3">LSu2-4</strain>
    </source>
</reference>
<keyword evidence="1" id="KW-0732">Signal</keyword>
<dbReference type="SUPFAM" id="SSF50956">
    <property type="entry name" value="Thermostable phytase (3-phytase)"/>
    <property type="match status" value="1"/>
</dbReference>
<dbReference type="Pfam" id="PF02333">
    <property type="entry name" value="Phytase"/>
    <property type="match status" value="2"/>
</dbReference>
<dbReference type="PROSITE" id="PS51662">
    <property type="entry name" value="BP_PHYTASE"/>
    <property type="match status" value="1"/>
</dbReference>
<proteinExistence type="predicted"/>
<organism evidence="3 4">
    <name type="scientific">Nocardiopsis suaedae</name>
    <dbReference type="NCBI Taxonomy" id="3018444"/>
    <lineage>
        <taxon>Bacteria</taxon>
        <taxon>Bacillati</taxon>
        <taxon>Actinomycetota</taxon>
        <taxon>Actinomycetes</taxon>
        <taxon>Streptosporangiales</taxon>
        <taxon>Nocardiopsidaceae</taxon>
        <taxon>Nocardiopsis</taxon>
    </lineage>
</organism>
<protein>
    <submittedName>
        <fullName evidence="3">Phytase</fullName>
    </submittedName>
</protein>
<keyword evidence="4" id="KW-1185">Reference proteome</keyword>
<evidence type="ECO:0000313" key="3">
    <source>
        <dbReference type="EMBL" id="MDA2803079.1"/>
    </source>
</evidence>
<dbReference type="Gene3D" id="2.120.10.30">
    <property type="entry name" value="TolB, C-terminal domain"/>
    <property type="match status" value="1"/>
</dbReference>
<comment type="caution">
    <text evidence="3">The sequence shown here is derived from an EMBL/GenBank/DDBJ whole genome shotgun (WGS) entry which is preliminary data.</text>
</comment>
<evidence type="ECO:0000313" key="4">
    <source>
        <dbReference type="Proteomes" id="UP001165685"/>
    </source>
</evidence>
<evidence type="ECO:0000256" key="1">
    <source>
        <dbReference type="SAM" id="SignalP"/>
    </source>
</evidence>
<dbReference type="Proteomes" id="UP001165685">
    <property type="component" value="Unassembled WGS sequence"/>
</dbReference>
<feature type="domain" description="BPP" evidence="2">
    <location>
        <begin position="34"/>
        <end position="436"/>
    </location>
</feature>
<dbReference type="InterPro" id="IPR003431">
    <property type="entry name" value="B-propeller_Phytase"/>
</dbReference>
<dbReference type="EMBL" id="JAQFWP010000001">
    <property type="protein sequence ID" value="MDA2803079.1"/>
    <property type="molecule type" value="Genomic_DNA"/>
</dbReference>
<evidence type="ECO:0000259" key="2">
    <source>
        <dbReference type="PROSITE" id="PS51662"/>
    </source>
</evidence>
<sequence>MIRPLSVVCASVLASPLLLAGAAAHAASAAPAAPSSPADGVPVVEAEDRTPTVYDDEEGGEADADDPAVWVHPDDGDDGLVIGTLKNAGLDVYDLDGDLVQHIGAPAAEGDRPAGRFNNVDIVRGFTVGGRTTDLAVVSDRGQDRMLLFAIDADAAADGRPPLREVTDPGVPTVFSADDAGAADERTAYGLTAFTDGGASYAVVSRADETTLALLRLTASGGGVGYEHVDTVDLPSSFALSDGTEWAPCTDPDERPHVEGMVVDVSAGALYAGQEAVGLWRIGLTGSGFGETEQVDRVRSYGVPWTYDADLDEECVLDWNADPGEGGDVLTADVEGVTLQREDGRRGGDEEGHVIASSQGSDTFALYDREDGAYAGSFSVEGVEHTDGLDVVSRPVGDDYDEGILVVQDGEAEPAPGRGDATGFAYVEWEDVAEDVLDD</sequence>
<dbReference type="InterPro" id="IPR011042">
    <property type="entry name" value="6-blade_b-propeller_TolB-like"/>
</dbReference>
<accession>A0ABT4TEE4</accession>
<feature type="signal peptide" evidence="1">
    <location>
        <begin position="1"/>
        <end position="20"/>
    </location>
</feature>
<gene>
    <name evidence="3" type="ORF">O4U47_01030</name>
</gene>
<dbReference type="RefSeq" id="WP_270675170.1">
    <property type="nucleotide sequence ID" value="NZ_JAQFWP010000001.1"/>
</dbReference>
<feature type="chain" id="PRO_5046312292" evidence="1">
    <location>
        <begin position="21"/>
        <end position="439"/>
    </location>
</feature>